<dbReference type="AlphaFoldDB" id="Q31A86"/>
<protein>
    <submittedName>
        <fullName evidence="3">Uncharacterized conserved protein containing SWIM-like Zn-finger</fullName>
    </submittedName>
</protein>
<dbReference type="KEGG" id="pmi:PMT9312_1150"/>
<dbReference type="EMBL" id="CP000111">
    <property type="protein sequence ID" value="ABB50209.1"/>
    <property type="molecule type" value="Genomic_DNA"/>
</dbReference>
<dbReference type="STRING" id="74546.PMT9312_1150"/>
<dbReference type="InterPro" id="IPR007527">
    <property type="entry name" value="Znf_SWIM"/>
</dbReference>
<dbReference type="RefSeq" id="WP_011376699.1">
    <property type="nucleotide sequence ID" value="NC_007577.1"/>
</dbReference>
<gene>
    <name evidence="3" type="ordered locus">PMT9312_1150</name>
</gene>
<keyword evidence="1" id="KW-0862">Zinc</keyword>
<dbReference type="eggNOG" id="COG2345">
    <property type="taxonomic scope" value="Bacteria"/>
</dbReference>
<organism evidence="3 4">
    <name type="scientific">Prochlorococcus marinus (strain MIT 9312)</name>
    <dbReference type="NCBI Taxonomy" id="74546"/>
    <lineage>
        <taxon>Bacteria</taxon>
        <taxon>Bacillati</taxon>
        <taxon>Cyanobacteriota</taxon>
        <taxon>Cyanophyceae</taxon>
        <taxon>Synechococcales</taxon>
        <taxon>Prochlorococcaceae</taxon>
        <taxon>Prochlorococcus</taxon>
    </lineage>
</organism>
<evidence type="ECO:0000259" key="2">
    <source>
        <dbReference type="PROSITE" id="PS50966"/>
    </source>
</evidence>
<evidence type="ECO:0000313" key="4">
    <source>
        <dbReference type="Proteomes" id="UP000002715"/>
    </source>
</evidence>
<feature type="domain" description="SWIM-type" evidence="2">
    <location>
        <begin position="504"/>
        <end position="545"/>
    </location>
</feature>
<name>Q31A86_PROM9</name>
<evidence type="ECO:0000313" key="3">
    <source>
        <dbReference type="EMBL" id="ABB50209.1"/>
    </source>
</evidence>
<dbReference type="GO" id="GO:0008270">
    <property type="term" value="F:zinc ion binding"/>
    <property type="evidence" value="ECO:0007669"/>
    <property type="project" value="UniProtKB-KW"/>
</dbReference>
<dbReference type="PROSITE" id="PS50966">
    <property type="entry name" value="ZF_SWIM"/>
    <property type="match status" value="1"/>
</dbReference>
<dbReference type="Proteomes" id="UP000002715">
    <property type="component" value="Chromosome"/>
</dbReference>
<keyword evidence="1" id="KW-0479">Metal-binding</keyword>
<keyword evidence="1" id="KW-0863">Zinc-finger</keyword>
<dbReference type="HOGENOM" id="CLU_023622_0_0_3"/>
<evidence type="ECO:0000256" key="1">
    <source>
        <dbReference type="PROSITE-ProRule" id="PRU00325"/>
    </source>
</evidence>
<sequence length="546" mass="61512">MTTFTGNFTRSISGSSPNDSSVTFGVDLDQAPVYLNVDVIPSYAFARLMLVLGNVVRMQDAGIEKDHSTYQEWVRGEYLKELNDEIKEKKAKLPALLEKKNKITKLLKSIKEKGEKYDSKNFLKERNTFWKWLYTHNRQAWYVLDPIVSVQPDATFFEAFSLDESTYARVSLPHSATKSNKKPSCGTTNIDFSVSLERELARTRNYRPLHLTVGSDSVGVDTGVSSTVEKKIDLPESWVRGLVEVQAALSLAPVELTLSSSYLADILARLESEREREGPRALVFNMKPGEKPEIEIQPWGEIHKVSDKLYTGEENRKIKVWGRRRLRVLSNLLSIVPELKVRLIDSGMPSFWSIEIEDVVLTIGISGWTSQDWAGRARFSAITPASDLSPNIIENASTLLKKKNALSVDELANKINQSPGDCRRILQSLCIKGLAMFDPENGKYRWRALFPSLNLESQSEAGVEERKGLEIFKSNKIKIISDQITSKGRELKGLVESHEKINQPSIIKDLDGRVINAQCDCSHFRFHKLRQGPCRHIVCLSLKGGG</sequence>
<accession>Q31A86</accession>
<proteinExistence type="predicted"/>
<dbReference type="OrthoDB" id="7821105at2"/>
<reference evidence="4" key="1">
    <citation type="submission" date="2005-07" db="EMBL/GenBank/DDBJ databases">
        <title>Complete sequence of Prochlorococcus marinus str. MIT 9312.</title>
        <authorList>
            <consortium name="US DOE Joint Genome Institute"/>
            <person name="Copeland A."/>
            <person name="Lucas S."/>
            <person name="Lapidus A."/>
            <person name="Barry K."/>
            <person name="Detter J.C."/>
            <person name="Glavina T."/>
            <person name="Hammon N."/>
            <person name="Israni S."/>
            <person name="Pitluck S."/>
            <person name="Thiel J."/>
            <person name="Schmutz J."/>
            <person name="Larimer F."/>
            <person name="Land M."/>
            <person name="Kyrpides N."/>
            <person name="Lykidis A."/>
            <person name="Richardson P."/>
        </authorList>
    </citation>
    <scope>NUCLEOTIDE SEQUENCE [LARGE SCALE GENOMIC DNA]</scope>
    <source>
        <strain evidence="4">MIT 9312</strain>
    </source>
</reference>